<evidence type="ECO:0000256" key="1">
    <source>
        <dbReference type="SAM" id="MobiDB-lite"/>
    </source>
</evidence>
<dbReference type="AlphaFoldDB" id="A0A1Y2ADU9"/>
<evidence type="ECO:0000256" key="2">
    <source>
        <dbReference type="SAM" id="Phobius"/>
    </source>
</evidence>
<keyword evidence="2" id="KW-0812">Transmembrane</keyword>
<accession>A0A1Y2ADU9</accession>
<evidence type="ECO:0000313" key="4">
    <source>
        <dbReference type="Proteomes" id="UP000193920"/>
    </source>
</evidence>
<keyword evidence="4" id="KW-1185">Reference proteome</keyword>
<evidence type="ECO:0000313" key="3">
    <source>
        <dbReference type="EMBL" id="ORY20644.1"/>
    </source>
</evidence>
<dbReference type="EMBL" id="MCOG01000283">
    <property type="protein sequence ID" value="ORY20644.1"/>
    <property type="molecule type" value="Genomic_DNA"/>
</dbReference>
<keyword evidence="2" id="KW-0472">Membrane</keyword>
<dbReference type="STRING" id="1754190.A0A1Y2ADU9"/>
<dbReference type="OrthoDB" id="10468876at2759"/>
<feature type="region of interest" description="Disordered" evidence="1">
    <location>
        <begin position="356"/>
        <end position="392"/>
    </location>
</feature>
<gene>
    <name evidence="3" type="ORF">LY90DRAFT_676647</name>
</gene>
<feature type="transmembrane region" description="Helical" evidence="2">
    <location>
        <begin position="201"/>
        <end position="226"/>
    </location>
</feature>
<reference evidence="3 4" key="1">
    <citation type="submission" date="2016-08" db="EMBL/GenBank/DDBJ databases">
        <title>A Parts List for Fungal Cellulosomes Revealed by Comparative Genomics.</title>
        <authorList>
            <consortium name="DOE Joint Genome Institute"/>
            <person name="Haitjema C.H."/>
            <person name="Gilmore S.P."/>
            <person name="Henske J.K."/>
            <person name="Solomon K.V."/>
            <person name="De Groot R."/>
            <person name="Kuo A."/>
            <person name="Mondo S.J."/>
            <person name="Salamov A.A."/>
            <person name="Labutti K."/>
            <person name="Zhao Z."/>
            <person name="Chiniquy J."/>
            <person name="Barry K."/>
            <person name="Brewer H.M."/>
            <person name="Purvine S.O."/>
            <person name="Wright A.T."/>
            <person name="Boxma B."/>
            <person name="Van Alen T."/>
            <person name="Hackstein J.H."/>
            <person name="Baker S.E."/>
            <person name="Grigoriev I.V."/>
            <person name="O'Malley M.A."/>
        </authorList>
    </citation>
    <scope>NUCLEOTIDE SEQUENCE [LARGE SCALE GENOMIC DNA]</scope>
    <source>
        <strain evidence="3 4">G1</strain>
    </source>
</reference>
<feature type="transmembrane region" description="Helical" evidence="2">
    <location>
        <begin position="124"/>
        <end position="144"/>
    </location>
</feature>
<dbReference type="Proteomes" id="UP000193920">
    <property type="component" value="Unassembled WGS sequence"/>
</dbReference>
<protein>
    <submittedName>
        <fullName evidence="3">Uncharacterized protein</fullName>
    </submittedName>
</protein>
<organism evidence="3 4">
    <name type="scientific">Neocallimastix californiae</name>
    <dbReference type="NCBI Taxonomy" id="1754190"/>
    <lineage>
        <taxon>Eukaryota</taxon>
        <taxon>Fungi</taxon>
        <taxon>Fungi incertae sedis</taxon>
        <taxon>Chytridiomycota</taxon>
        <taxon>Chytridiomycota incertae sedis</taxon>
        <taxon>Neocallimastigomycetes</taxon>
        <taxon>Neocallimastigales</taxon>
        <taxon>Neocallimastigaceae</taxon>
        <taxon>Neocallimastix</taxon>
    </lineage>
</organism>
<comment type="caution">
    <text evidence="3">The sequence shown here is derived from an EMBL/GenBank/DDBJ whole genome shotgun (WGS) entry which is preliminary data.</text>
</comment>
<proteinExistence type="predicted"/>
<name>A0A1Y2ADU9_9FUNG</name>
<keyword evidence="2" id="KW-1133">Transmembrane helix</keyword>
<sequence>MVNVFLERYDANSKCDIYQGFFTSAINVYCCAWTFLVFVIVGKKWKNAIMYIIIMHYALRYIGNVIENIGKLRTVKYEKYDYPSNEGYMWNHAVSRVVLYISEIIGDWYLLVRTKAIVKSNKKLKWVYVTCIIYNIVRLSKIYFNFKYVPFKDNFDPKEDKLDFYLRKVEYKKNKWICDLLLHTTRNFFIANFQRLSVYRIYWTVILSILFSPLIFMFCFTLLYALNQVNTLKPEQQIAFFQTYCNDRDIENIRISIMNVSYILIYVDQIMLRHYDRINKVTVINQSSNSYNNSSSINQYSNNNGSRLHNFSKVYHDTNKQFDDTEGQNLICYKNNDENIYNKSFNLNNSEMDNINSPRTPTSLNSFNSPNPTNSQNSLNIPNYKNSSKSLNFPNQVIRNNKDPINYYDFANKNDINNMSINCYNNNKIINNGKIF</sequence>
<feature type="transmembrane region" description="Helical" evidence="2">
    <location>
        <begin position="20"/>
        <end position="41"/>
    </location>
</feature>